<accession>A0A0A2DJX9</accession>
<organism evidence="5 6">
    <name type="scientific">Corynebacterium auriscanis</name>
    <dbReference type="NCBI Taxonomy" id="99807"/>
    <lineage>
        <taxon>Bacteria</taxon>
        <taxon>Bacillati</taxon>
        <taxon>Actinomycetota</taxon>
        <taxon>Actinomycetes</taxon>
        <taxon>Mycobacteriales</taxon>
        <taxon>Corynebacteriaceae</taxon>
        <taxon>Corynebacterium</taxon>
    </lineage>
</organism>
<comment type="caution">
    <text evidence="5">The sequence shown here is derived from an EMBL/GenBank/DDBJ whole genome shotgun (WGS) entry which is preliminary data.</text>
</comment>
<gene>
    <name evidence="5" type="ORF">MA47_09145</name>
</gene>
<dbReference type="InterPro" id="IPR025110">
    <property type="entry name" value="AMP-bd_C"/>
</dbReference>
<sequence>MPVNSERPDLELFEGGLYDYLYGSLSPDDEDRIAIIDVADGSETTYAQLKFFVNSAAGWLAHKGISKGDVVGLHCPNSLAFIVATHAIWRLGAVMSPVSLLATPQSIGEQMQDSGAKLLLTVAALGESGIEGGKLGGLREDDIVTLDTAQGLQQMLAERRTPPQVTIDRDNDLAVLPYSSGTTGLPKGVKLTHLQLVSNLQQAADIELVKHDDVVFGVLPFFHIYGLTALANATLSARATLVTVPRFSLESFLEAHQKFKVTFTFIAPPIAVLLSKHPAVDNYDLSSLRAFFSGAATLDEELALAVEKRLGVHMQQGYGLTETSPLVFANLDKANNRGSVGRVAANTEYMIVDVESLEEIGAPTEGDGVIEQQVGELWVRGPQVMVGYLNKPEQTAATLTEDKWLRTGDLARQDATGNVFIVDRLKELIKYKGYQVPPAELEALLLGHPQVADVAVVGTVRDDGEEIPKAFVVLQPGKTLTAEDIMDYTAARVAPYKKVRAVEFIDQIPKSATGKILRRELRAREAK</sequence>
<evidence type="ECO:0000256" key="2">
    <source>
        <dbReference type="ARBA" id="ARBA00022598"/>
    </source>
</evidence>
<comment type="similarity">
    <text evidence="1">Belongs to the ATP-dependent AMP-binding enzyme family.</text>
</comment>
<dbReference type="EMBL" id="JRVJ01000019">
    <property type="protein sequence ID" value="KGM18234.1"/>
    <property type="molecule type" value="Genomic_DNA"/>
</dbReference>
<evidence type="ECO:0000259" key="3">
    <source>
        <dbReference type="Pfam" id="PF00501"/>
    </source>
</evidence>
<dbReference type="InterPro" id="IPR000873">
    <property type="entry name" value="AMP-dep_synth/lig_dom"/>
</dbReference>
<feature type="domain" description="AMP-binding enzyme C-terminal" evidence="4">
    <location>
        <begin position="440"/>
        <end position="515"/>
    </location>
</feature>
<dbReference type="Pfam" id="PF13193">
    <property type="entry name" value="AMP-binding_C"/>
    <property type="match status" value="1"/>
</dbReference>
<dbReference type="PROSITE" id="PS00455">
    <property type="entry name" value="AMP_BINDING"/>
    <property type="match status" value="1"/>
</dbReference>
<feature type="domain" description="AMP-dependent synthetase/ligase" evidence="3">
    <location>
        <begin position="30"/>
        <end position="389"/>
    </location>
</feature>
<dbReference type="SUPFAM" id="SSF56801">
    <property type="entry name" value="Acetyl-CoA synthetase-like"/>
    <property type="match status" value="1"/>
</dbReference>
<dbReference type="PANTHER" id="PTHR24096:SF149">
    <property type="entry name" value="AMP-BINDING DOMAIN-CONTAINING PROTEIN-RELATED"/>
    <property type="match status" value="1"/>
</dbReference>
<dbReference type="GeneID" id="300552323"/>
<dbReference type="Proteomes" id="UP000030145">
    <property type="component" value="Unassembled WGS sequence"/>
</dbReference>
<evidence type="ECO:0000256" key="1">
    <source>
        <dbReference type="ARBA" id="ARBA00006432"/>
    </source>
</evidence>
<dbReference type="Gene3D" id="3.40.50.12780">
    <property type="entry name" value="N-terminal domain of ligase-like"/>
    <property type="match status" value="1"/>
</dbReference>
<evidence type="ECO:0000259" key="4">
    <source>
        <dbReference type="Pfam" id="PF13193"/>
    </source>
</evidence>
<dbReference type="RefSeq" id="WP_035115468.1">
    <property type="nucleotide sequence ID" value="NZ_CP047046.1"/>
</dbReference>
<name>A0A0A2DJX9_9CORY</name>
<dbReference type="FunFam" id="3.30.300.30:FF:000007">
    <property type="entry name" value="4-coumarate--CoA ligase 2"/>
    <property type="match status" value="1"/>
</dbReference>
<dbReference type="Gene3D" id="3.30.300.30">
    <property type="match status" value="1"/>
</dbReference>
<keyword evidence="6" id="KW-1185">Reference proteome</keyword>
<dbReference type="InterPro" id="IPR020845">
    <property type="entry name" value="AMP-binding_CS"/>
</dbReference>
<evidence type="ECO:0000313" key="6">
    <source>
        <dbReference type="Proteomes" id="UP000030145"/>
    </source>
</evidence>
<dbReference type="GO" id="GO:0016405">
    <property type="term" value="F:CoA-ligase activity"/>
    <property type="evidence" value="ECO:0007669"/>
    <property type="project" value="TreeGrafter"/>
</dbReference>
<dbReference type="PANTHER" id="PTHR24096">
    <property type="entry name" value="LONG-CHAIN-FATTY-ACID--COA LIGASE"/>
    <property type="match status" value="1"/>
</dbReference>
<evidence type="ECO:0000313" key="5">
    <source>
        <dbReference type="EMBL" id="KGM18234.1"/>
    </source>
</evidence>
<dbReference type="AlphaFoldDB" id="A0A0A2DJX9"/>
<keyword evidence="2" id="KW-0436">Ligase</keyword>
<proteinExistence type="inferred from homology"/>
<dbReference type="Pfam" id="PF00501">
    <property type="entry name" value="AMP-binding"/>
    <property type="match status" value="1"/>
</dbReference>
<reference evidence="5 6" key="1">
    <citation type="submission" date="2014-10" db="EMBL/GenBank/DDBJ databases">
        <title>Whole Genome sequence of Corynebacterium auriscanis strain CIP 106629.</title>
        <authorList>
            <person name="Hassan S.S."/>
            <person name="Jamal S.B."/>
            <person name="Tiwari S."/>
            <person name="Oliveira L.D.C."/>
            <person name="Souza F."/>
            <person name="Mariano D.C."/>
            <person name="Almeida S."/>
            <person name="Dorella F."/>
            <person name="Pereira F."/>
            <person name="Carvalho A."/>
            <person name="Leal C.A."/>
            <person name="Soares S.D.C."/>
            <person name="Figueiredo H.C."/>
            <person name="Silva A."/>
            <person name="Azevedo V.A."/>
        </authorList>
    </citation>
    <scope>NUCLEOTIDE SEQUENCE [LARGE SCALE GENOMIC DNA]</scope>
    <source>
        <strain evidence="5 6">CIP 106629</strain>
    </source>
</reference>
<dbReference type="InterPro" id="IPR042099">
    <property type="entry name" value="ANL_N_sf"/>
</dbReference>
<protein>
    <submittedName>
        <fullName evidence="5">AMP-dependent synthetase</fullName>
    </submittedName>
</protein>
<dbReference type="InterPro" id="IPR045851">
    <property type="entry name" value="AMP-bd_C_sf"/>
</dbReference>